<dbReference type="InterPro" id="IPR037185">
    <property type="entry name" value="EmrE-like"/>
</dbReference>
<keyword evidence="1" id="KW-0472">Membrane</keyword>
<feature type="transmembrane region" description="Helical" evidence="1">
    <location>
        <begin position="43"/>
        <end position="65"/>
    </location>
</feature>
<evidence type="ECO:0000313" key="4">
    <source>
        <dbReference type="Proteomes" id="UP001217485"/>
    </source>
</evidence>
<keyword evidence="4" id="KW-1185">Reference proteome</keyword>
<sequence>MTDEPRSSARRARRAALFVVLASLAFAASGPLARYARPVHPLAIAFGRVALAAIALSLVDLRAIARSAAGLSPRQRAAVLCAGLLLAVHFALFLWGLDRTSLAAALSLVSLEPLAVVLCAWAFFGVRPTRSEQAGVLLATVGALVVARSAGAGDHRLSGDLLVVGATLLYGLYVSFARALRDALPARSYAVLVYGSAAVFLAVALPFAPGALEGVAPPPAHAAVAIVALALVPTVVGHTAVQIAARRMSPSIVALVSPGETLGGIAIGALWLRATPTALEIAGAAVILLGATVAILGSSSSAATSAG</sequence>
<organism evidence="3 4">
    <name type="scientific">Sorangium atrum</name>
    <dbReference type="NCBI Taxonomy" id="2995308"/>
    <lineage>
        <taxon>Bacteria</taxon>
        <taxon>Pseudomonadati</taxon>
        <taxon>Myxococcota</taxon>
        <taxon>Polyangia</taxon>
        <taxon>Polyangiales</taxon>
        <taxon>Polyangiaceae</taxon>
        <taxon>Sorangium</taxon>
    </lineage>
</organism>
<feature type="transmembrane region" description="Helical" evidence="1">
    <location>
        <begin position="136"/>
        <end position="153"/>
    </location>
</feature>
<dbReference type="Pfam" id="PF00892">
    <property type="entry name" value="EamA"/>
    <property type="match status" value="2"/>
</dbReference>
<protein>
    <submittedName>
        <fullName evidence="3">DMT family transporter</fullName>
    </submittedName>
</protein>
<feature type="transmembrane region" description="Helical" evidence="1">
    <location>
        <begin position="252"/>
        <end position="272"/>
    </location>
</feature>
<dbReference type="InterPro" id="IPR000620">
    <property type="entry name" value="EamA_dom"/>
</dbReference>
<feature type="domain" description="EamA" evidence="2">
    <location>
        <begin position="15"/>
        <end position="147"/>
    </location>
</feature>
<keyword evidence="1" id="KW-1133">Transmembrane helix</keyword>
<evidence type="ECO:0000256" key="1">
    <source>
        <dbReference type="SAM" id="Phobius"/>
    </source>
</evidence>
<feature type="domain" description="EamA" evidence="2">
    <location>
        <begin position="158"/>
        <end position="294"/>
    </location>
</feature>
<evidence type="ECO:0000259" key="2">
    <source>
        <dbReference type="Pfam" id="PF00892"/>
    </source>
</evidence>
<dbReference type="PANTHER" id="PTHR22911:SF76">
    <property type="entry name" value="EAMA DOMAIN-CONTAINING PROTEIN"/>
    <property type="match status" value="1"/>
</dbReference>
<comment type="caution">
    <text evidence="3">The sequence shown here is derived from an EMBL/GenBank/DDBJ whole genome shotgun (WGS) entry which is preliminary data.</text>
</comment>
<gene>
    <name evidence="3" type="ORF">POL72_16440</name>
</gene>
<dbReference type="EMBL" id="JAQNDK010000002">
    <property type="protein sequence ID" value="MDC0679334.1"/>
    <property type="molecule type" value="Genomic_DNA"/>
</dbReference>
<feature type="transmembrane region" description="Helical" evidence="1">
    <location>
        <begin position="278"/>
        <end position="297"/>
    </location>
</feature>
<feature type="transmembrane region" description="Helical" evidence="1">
    <location>
        <begin position="220"/>
        <end position="240"/>
    </location>
</feature>
<name>A0ABT5C0R1_9BACT</name>
<feature type="transmembrane region" description="Helical" evidence="1">
    <location>
        <begin position="77"/>
        <end position="97"/>
    </location>
</feature>
<evidence type="ECO:0000313" key="3">
    <source>
        <dbReference type="EMBL" id="MDC0679334.1"/>
    </source>
</evidence>
<dbReference type="RefSeq" id="WP_272096304.1">
    <property type="nucleotide sequence ID" value="NZ_JAQNDK010000002.1"/>
</dbReference>
<proteinExistence type="predicted"/>
<feature type="transmembrane region" description="Helical" evidence="1">
    <location>
        <begin position="103"/>
        <end position="124"/>
    </location>
</feature>
<reference evidence="3 4" key="1">
    <citation type="submission" date="2023-01" db="EMBL/GenBank/DDBJ databases">
        <title>Minimal conservation of predation-associated metabolite biosynthetic gene clusters underscores biosynthetic potential of Myxococcota including descriptions for ten novel species: Archangium lansinium sp. nov., Myxococcus landrumus sp. nov., Nannocystis bai.</title>
        <authorList>
            <person name="Ahearne A."/>
            <person name="Stevens C."/>
            <person name="Dowd S."/>
        </authorList>
    </citation>
    <scope>NUCLEOTIDE SEQUENCE [LARGE SCALE GENOMIC DNA]</scope>
    <source>
        <strain evidence="3 4">WIWO2</strain>
    </source>
</reference>
<keyword evidence="1" id="KW-0812">Transmembrane</keyword>
<dbReference type="PANTHER" id="PTHR22911">
    <property type="entry name" value="ACYL-MALONYL CONDENSING ENZYME-RELATED"/>
    <property type="match status" value="1"/>
</dbReference>
<dbReference type="Proteomes" id="UP001217485">
    <property type="component" value="Unassembled WGS sequence"/>
</dbReference>
<dbReference type="SUPFAM" id="SSF103481">
    <property type="entry name" value="Multidrug resistance efflux transporter EmrE"/>
    <property type="match status" value="2"/>
</dbReference>
<feature type="transmembrane region" description="Helical" evidence="1">
    <location>
        <begin position="159"/>
        <end position="177"/>
    </location>
</feature>
<accession>A0ABT5C0R1</accession>
<feature type="transmembrane region" description="Helical" evidence="1">
    <location>
        <begin position="189"/>
        <end position="208"/>
    </location>
</feature>